<proteinExistence type="inferred from homology"/>
<comment type="caution">
    <text evidence="9">The sequence shown here is derived from an EMBL/GenBank/DDBJ whole genome shotgun (WGS) entry which is preliminary data.</text>
</comment>
<evidence type="ECO:0000256" key="3">
    <source>
        <dbReference type="ARBA" id="ARBA00006958"/>
    </source>
</evidence>
<evidence type="ECO:0000256" key="4">
    <source>
        <dbReference type="ARBA" id="ARBA00022722"/>
    </source>
</evidence>
<dbReference type="OrthoDB" id="6737046at2759"/>
<comment type="similarity">
    <text evidence="3">Belongs to the HARBI1 family.</text>
</comment>
<dbReference type="Proteomes" id="UP001152888">
    <property type="component" value="Unassembled WGS sequence"/>
</dbReference>
<sequence>MANFPNVAACVDRTHILIKNPGGNIGEIFRNRKGQFSINVQVACGPNLEILNLVARHPGSTHDNVIFEQSGLRVKFERNEVQGILLGDNGYACRRYLLTPVINPVTESEENYNRAHIRTRNIVERVFGVWKRRFPCLRRTLQTKEETSIAIICATAILHNIARNLSEVFEENELNEDGDWVDNIIIVSDRPGDGLAFRRTFIVTHF</sequence>
<name>A0A9P0KU23_ACAOB</name>
<dbReference type="EMBL" id="CAKOFQ010006893">
    <property type="protein sequence ID" value="CAH1980317.1"/>
    <property type="molecule type" value="Genomic_DNA"/>
</dbReference>
<dbReference type="GO" id="GO:0016787">
    <property type="term" value="F:hydrolase activity"/>
    <property type="evidence" value="ECO:0007669"/>
    <property type="project" value="UniProtKB-KW"/>
</dbReference>
<keyword evidence="4" id="KW-0540">Nuclease</keyword>
<evidence type="ECO:0000313" key="9">
    <source>
        <dbReference type="EMBL" id="CAH1980317.1"/>
    </source>
</evidence>
<keyword evidence="5" id="KW-0479">Metal-binding</keyword>
<comment type="cofactor">
    <cofactor evidence="1">
        <name>a divalent metal cation</name>
        <dbReference type="ChEBI" id="CHEBI:60240"/>
    </cofactor>
</comment>
<dbReference type="Pfam" id="PF13359">
    <property type="entry name" value="DDE_Tnp_4"/>
    <property type="match status" value="1"/>
</dbReference>
<dbReference type="PANTHER" id="PTHR22930">
    <property type="match status" value="1"/>
</dbReference>
<evidence type="ECO:0000256" key="1">
    <source>
        <dbReference type="ARBA" id="ARBA00001968"/>
    </source>
</evidence>
<dbReference type="InterPro" id="IPR045249">
    <property type="entry name" value="HARBI1-like"/>
</dbReference>
<dbReference type="PANTHER" id="PTHR22930:SF289">
    <property type="entry name" value="DDE TNP4 DOMAIN-CONTAINING PROTEIN-RELATED"/>
    <property type="match status" value="1"/>
</dbReference>
<protein>
    <recommendedName>
        <fullName evidence="8">DDE Tnp4 domain-containing protein</fullName>
    </recommendedName>
</protein>
<dbReference type="GO" id="GO:0004518">
    <property type="term" value="F:nuclease activity"/>
    <property type="evidence" value="ECO:0007669"/>
    <property type="project" value="UniProtKB-KW"/>
</dbReference>
<keyword evidence="10" id="KW-1185">Reference proteome</keyword>
<keyword evidence="6" id="KW-0378">Hydrolase</keyword>
<dbReference type="AlphaFoldDB" id="A0A9P0KU23"/>
<feature type="domain" description="DDE Tnp4" evidence="8">
    <location>
        <begin position="11"/>
        <end position="160"/>
    </location>
</feature>
<dbReference type="GO" id="GO:0005634">
    <property type="term" value="C:nucleus"/>
    <property type="evidence" value="ECO:0007669"/>
    <property type="project" value="UniProtKB-SubCell"/>
</dbReference>
<evidence type="ECO:0000256" key="2">
    <source>
        <dbReference type="ARBA" id="ARBA00004123"/>
    </source>
</evidence>
<dbReference type="InterPro" id="IPR027806">
    <property type="entry name" value="HARBI1_dom"/>
</dbReference>
<accession>A0A9P0KU23</accession>
<gene>
    <name evidence="9" type="ORF">ACAOBT_LOCUS13906</name>
</gene>
<keyword evidence="7" id="KW-0539">Nucleus</keyword>
<organism evidence="9 10">
    <name type="scientific">Acanthoscelides obtectus</name>
    <name type="common">Bean weevil</name>
    <name type="synonym">Bruchus obtectus</name>
    <dbReference type="NCBI Taxonomy" id="200917"/>
    <lineage>
        <taxon>Eukaryota</taxon>
        <taxon>Metazoa</taxon>
        <taxon>Ecdysozoa</taxon>
        <taxon>Arthropoda</taxon>
        <taxon>Hexapoda</taxon>
        <taxon>Insecta</taxon>
        <taxon>Pterygota</taxon>
        <taxon>Neoptera</taxon>
        <taxon>Endopterygota</taxon>
        <taxon>Coleoptera</taxon>
        <taxon>Polyphaga</taxon>
        <taxon>Cucujiformia</taxon>
        <taxon>Chrysomeloidea</taxon>
        <taxon>Chrysomelidae</taxon>
        <taxon>Bruchinae</taxon>
        <taxon>Bruchini</taxon>
        <taxon>Acanthoscelides</taxon>
    </lineage>
</organism>
<dbReference type="GO" id="GO:0046872">
    <property type="term" value="F:metal ion binding"/>
    <property type="evidence" value="ECO:0007669"/>
    <property type="project" value="UniProtKB-KW"/>
</dbReference>
<evidence type="ECO:0000256" key="5">
    <source>
        <dbReference type="ARBA" id="ARBA00022723"/>
    </source>
</evidence>
<evidence type="ECO:0000256" key="7">
    <source>
        <dbReference type="ARBA" id="ARBA00023242"/>
    </source>
</evidence>
<reference evidence="9" key="1">
    <citation type="submission" date="2022-03" db="EMBL/GenBank/DDBJ databases">
        <authorList>
            <person name="Sayadi A."/>
        </authorList>
    </citation>
    <scope>NUCLEOTIDE SEQUENCE</scope>
</reference>
<evidence type="ECO:0000313" key="10">
    <source>
        <dbReference type="Proteomes" id="UP001152888"/>
    </source>
</evidence>
<evidence type="ECO:0000256" key="6">
    <source>
        <dbReference type="ARBA" id="ARBA00022801"/>
    </source>
</evidence>
<evidence type="ECO:0000259" key="8">
    <source>
        <dbReference type="Pfam" id="PF13359"/>
    </source>
</evidence>
<comment type="subcellular location">
    <subcellularLocation>
        <location evidence="2">Nucleus</location>
    </subcellularLocation>
</comment>